<protein>
    <recommendedName>
        <fullName evidence="3">Alpha/beta hydrolase</fullName>
    </recommendedName>
</protein>
<dbReference type="Gene3D" id="3.40.50.1820">
    <property type="entry name" value="alpha/beta hydrolase"/>
    <property type="match status" value="1"/>
</dbReference>
<organism evidence="1 2">
    <name type="scientific">Candidatus Zambryskibacteria bacterium RIFCSPHIGHO2_01_FULL_46_25</name>
    <dbReference type="NCBI Taxonomy" id="1802738"/>
    <lineage>
        <taxon>Bacteria</taxon>
        <taxon>Candidatus Zambryskiibacteriota</taxon>
    </lineage>
</organism>
<dbReference type="SUPFAM" id="SSF53474">
    <property type="entry name" value="alpha/beta-Hydrolases"/>
    <property type="match status" value="1"/>
</dbReference>
<evidence type="ECO:0008006" key="3">
    <source>
        <dbReference type="Google" id="ProtNLM"/>
    </source>
</evidence>
<evidence type="ECO:0000313" key="1">
    <source>
        <dbReference type="EMBL" id="OHA90094.1"/>
    </source>
</evidence>
<dbReference type="EMBL" id="MHVH01000006">
    <property type="protein sequence ID" value="OHA90094.1"/>
    <property type="molecule type" value="Genomic_DNA"/>
</dbReference>
<gene>
    <name evidence="1" type="ORF">A2838_00480</name>
</gene>
<accession>A0A1G2SYM3</accession>
<proteinExistence type="predicted"/>
<dbReference type="InterPro" id="IPR029058">
    <property type="entry name" value="AB_hydrolase_fold"/>
</dbReference>
<sequence>MHSKKRNKRINFFYGLGDKPSDYGALSKYLNIIKIDWNNPGSEKVPQCDTVVGFSMGCFLALDYAEKHRIKKLVLCSLPVCENVGPVKADEIIFLVGEKEKWILKEINRVRKSMKSRSQLFMILGAKHKITGNYRKKLLEVIGN</sequence>
<name>A0A1G2SYM3_9BACT</name>
<dbReference type="AlphaFoldDB" id="A0A1G2SYM3"/>
<comment type="caution">
    <text evidence="1">The sequence shown here is derived from an EMBL/GenBank/DDBJ whole genome shotgun (WGS) entry which is preliminary data.</text>
</comment>
<evidence type="ECO:0000313" key="2">
    <source>
        <dbReference type="Proteomes" id="UP000178107"/>
    </source>
</evidence>
<reference evidence="1 2" key="1">
    <citation type="journal article" date="2016" name="Nat. Commun.">
        <title>Thousands of microbial genomes shed light on interconnected biogeochemical processes in an aquifer system.</title>
        <authorList>
            <person name="Anantharaman K."/>
            <person name="Brown C.T."/>
            <person name="Hug L.A."/>
            <person name="Sharon I."/>
            <person name="Castelle C.J."/>
            <person name="Probst A.J."/>
            <person name="Thomas B.C."/>
            <person name="Singh A."/>
            <person name="Wilkins M.J."/>
            <person name="Karaoz U."/>
            <person name="Brodie E.L."/>
            <person name="Williams K.H."/>
            <person name="Hubbard S.S."/>
            <person name="Banfield J.F."/>
        </authorList>
    </citation>
    <scope>NUCLEOTIDE SEQUENCE [LARGE SCALE GENOMIC DNA]</scope>
</reference>
<dbReference type="Proteomes" id="UP000178107">
    <property type="component" value="Unassembled WGS sequence"/>
</dbReference>